<evidence type="ECO:0000256" key="1">
    <source>
        <dbReference type="SAM" id="MobiDB-lite"/>
    </source>
</evidence>
<dbReference type="RefSeq" id="WP_205832072.1">
    <property type="nucleotide sequence ID" value="NZ_JAAIIH010000008.1"/>
</dbReference>
<feature type="region of interest" description="Disordered" evidence="1">
    <location>
        <begin position="40"/>
        <end position="71"/>
    </location>
</feature>
<comment type="caution">
    <text evidence="3">The sequence shown here is derived from an EMBL/GenBank/DDBJ whole genome shotgun (WGS) entry which is preliminary data.</text>
</comment>
<accession>A0A7Y0HZU9</accession>
<organism evidence="3 4">
    <name type="scientific">Bifidobacterium moraviense</name>
    <dbReference type="NCBI Taxonomy" id="2675323"/>
    <lineage>
        <taxon>Bacteria</taxon>
        <taxon>Bacillati</taxon>
        <taxon>Actinomycetota</taxon>
        <taxon>Actinomycetes</taxon>
        <taxon>Bifidobacteriales</taxon>
        <taxon>Bifidobacteriaceae</taxon>
        <taxon>Bifidobacterium</taxon>
    </lineage>
</organism>
<reference evidence="3 4" key="1">
    <citation type="submission" date="2020-02" db="EMBL/GenBank/DDBJ databases">
        <title>Characterization of phylogenetic diversity of novel bifidobacterial species isolated in Czech ZOOs.</title>
        <authorList>
            <person name="Lugli G.A."/>
            <person name="Vera N.B."/>
            <person name="Ventura M."/>
        </authorList>
    </citation>
    <scope>NUCLEOTIDE SEQUENCE [LARGE SCALE GENOMIC DNA]</scope>
    <source>
        <strain evidence="3 4">DSM 109958</strain>
    </source>
</reference>
<dbReference type="EMBL" id="JAAIIH010000008">
    <property type="protein sequence ID" value="NMN00610.1"/>
    <property type="molecule type" value="Genomic_DNA"/>
</dbReference>
<evidence type="ECO:0000313" key="4">
    <source>
        <dbReference type="Proteomes" id="UP000588277"/>
    </source>
</evidence>
<gene>
    <name evidence="3" type="ORF">G1C96_1189</name>
</gene>
<dbReference type="InterPro" id="IPR057893">
    <property type="entry name" value="LRV_2"/>
</dbReference>
<name>A0A7Y0HZU9_9BIFI</name>
<dbReference type="Pfam" id="PF25591">
    <property type="entry name" value="LRV_2"/>
    <property type="match status" value="1"/>
</dbReference>
<proteinExistence type="predicted"/>
<dbReference type="AlphaFoldDB" id="A0A7Y0HZU9"/>
<feature type="compositionally biased region" description="Basic and acidic residues" evidence="1">
    <location>
        <begin position="41"/>
        <end position="58"/>
    </location>
</feature>
<keyword evidence="4" id="KW-1185">Reference proteome</keyword>
<protein>
    <recommendedName>
        <fullName evidence="2">Leucine rich repeat variant domain-containing protein</fullName>
    </recommendedName>
</protein>
<feature type="region of interest" description="Disordered" evidence="1">
    <location>
        <begin position="195"/>
        <end position="225"/>
    </location>
</feature>
<evidence type="ECO:0000313" key="3">
    <source>
        <dbReference type="EMBL" id="NMN00610.1"/>
    </source>
</evidence>
<sequence>MSIAMPQNVAAPARSLTVPPLEMPRLCLGHRALRGRHRRLRNVERPENRHDAGDDRTANCRNAPPPGRRRGLIRHAARSNAPDASDARLEHLAAIGTSTARAGTEAGAGPYDAPTAVALRHPPKPPVKLTPALACDPNTELEILWHIARNAPELRRWLVANPRSGAELLEYVAQAGGPGVHETIAVLLDLLDRQQRPHARRRRREGGDATAGAGSAQAFISSTAA</sequence>
<feature type="domain" description="Leucine rich repeat variant" evidence="2">
    <location>
        <begin position="129"/>
        <end position="186"/>
    </location>
</feature>
<dbReference type="Proteomes" id="UP000588277">
    <property type="component" value="Unassembled WGS sequence"/>
</dbReference>
<evidence type="ECO:0000259" key="2">
    <source>
        <dbReference type="Pfam" id="PF25591"/>
    </source>
</evidence>